<dbReference type="SMART" id="SM00924">
    <property type="entry name" value="MgtE_N"/>
    <property type="match status" value="1"/>
</dbReference>
<dbReference type="InterPro" id="IPR046342">
    <property type="entry name" value="CBS_dom_sf"/>
</dbReference>
<comment type="subunit">
    <text evidence="9">Homodimer.</text>
</comment>
<evidence type="ECO:0000313" key="12">
    <source>
        <dbReference type="Proteomes" id="UP000295678"/>
    </source>
</evidence>
<comment type="similarity">
    <text evidence="2 9">Belongs to the SLC41A transporter family.</text>
</comment>
<feature type="transmembrane region" description="Helical" evidence="9">
    <location>
        <begin position="408"/>
        <end position="432"/>
    </location>
</feature>
<evidence type="ECO:0000256" key="2">
    <source>
        <dbReference type="ARBA" id="ARBA00009749"/>
    </source>
</evidence>
<dbReference type="InterPro" id="IPR006667">
    <property type="entry name" value="SLC41_membr_dom"/>
</dbReference>
<keyword evidence="7 9" id="KW-0472">Membrane</keyword>
<dbReference type="NCBIfam" id="TIGR00400">
    <property type="entry name" value="mgtE"/>
    <property type="match status" value="1"/>
</dbReference>
<evidence type="ECO:0000313" key="11">
    <source>
        <dbReference type="EMBL" id="TCT12767.1"/>
    </source>
</evidence>
<keyword evidence="9" id="KW-0479">Metal-binding</keyword>
<dbReference type="SUPFAM" id="SSF54631">
    <property type="entry name" value="CBS-domain pair"/>
    <property type="match status" value="1"/>
</dbReference>
<gene>
    <name evidence="11" type="ORF">EDC22_102453</name>
</gene>
<dbReference type="InterPro" id="IPR006668">
    <property type="entry name" value="Mg_transptr_MgtE_intracell_dom"/>
</dbReference>
<evidence type="ECO:0000256" key="3">
    <source>
        <dbReference type="ARBA" id="ARBA00022448"/>
    </source>
</evidence>
<dbReference type="EMBL" id="SMAK01000002">
    <property type="protein sequence ID" value="TCT12767.1"/>
    <property type="molecule type" value="Genomic_DNA"/>
</dbReference>
<evidence type="ECO:0000256" key="8">
    <source>
        <dbReference type="PROSITE-ProRule" id="PRU00703"/>
    </source>
</evidence>
<dbReference type="Proteomes" id="UP000295678">
    <property type="component" value="Unassembled WGS sequence"/>
</dbReference>
<keyword evidence="4 9" id="KW-0812">Transmembrane</keyword>
<comment type="subcellular location">
    <subcellularLocation>
        <location evidence="9">Cell membrane</location>
        <topology evidence="9">Multi-pass membrane protein</topology>
    </subcellularLocation>
    <subcellularLocation>
        <location evidence="1">Membrane</location>
        <topology evidence="1">Multi-pass membrane protein</topology>
    </subcellularLocation>
</comment>
<dbReference type="InterPro" id="IPR000644">
    <property type="entry name" value="CBS_dom"/>
</dbReference>
<feature type="transmembrane region" description="Helical" evidence="9">
    <location>
        <begin position="444"/>
        <end position="467"/>
    </location>
</feature>
<accession>A0A4R3MHQ4</accession>
<keyword evidence="5 9" id="KW-0460">Magnesium</keyword>
<evidence type="ECO:0000256" key="5">
    <source>
        <dbReference type="ARBA" id="ARBA00022842"/>
    </source>
</evidence>
<feature type="transmembrane region" description="Helical" evidence="9">
    <location>
        <begin position="305"/>
        <end position="325"/>
    </location>
</feature>
<keyword evidence="3 9" id="KW-0813">Transport</keyword>
<reference evidence="11 12" key="1">
    <citation type="submission" date="2019-03" db="EMBL/GenBank/DDBJ databases">
        <title>Genomic Encyclopedia of Type Strains, Phase IV (KMG-IV): sequencing the most valuable type-strain genomes for metagenomic binning, comparative biology and taxonomic classification.</title>
        <authorList>
            <person name="Goeker M."/>
        </authorList>
    </citation>
    <scope>NUCLEOTIDE SEQUENCE [LARGE SCALE GENOMIC DNA]</scope>
    <source>
        <strain evidence="11 12">DSM 19345</strain>
    </source>
</reference>
<feature type="transmembrane region" description="Helical" evidence="9">
    <location>
        <begin position="379"/>
        <end position="402"/>
    </location>
</feature>
<sequence>MQKHPEHQAPVGAGVAAVLRDDTGAIAETFVEAVRAAIAAADSDALRAMCADRHEADIADLLEMLSQEERPRFIELLGHDFDFAVLTEVDDTIREQVLESLPSAAVAEGVRELDSDDAVYILEDLDDEEQAEILAQMPAFERALLKRSLDYPEDSAGRRMQTDLIAVPPFWTVGRTIDYMREADDLPDEFYEIIVVDPAFKPIGRVALSRLLRAKRPVPIERIMDTTIHTVRADMDQEEAAQLFERYNLVSAAVVDESDRLVGVLTFDDIVDVIQEEAEEDIRGLAGVGDEEISDSVLYTARSRFPWLLINLGTALVAASVIGLFDASIEKMVALAVLMPVVASMGGNAGTQAMTVTVRALATGDLGGYNRRRVFLREMLVGILNGIVFAIFIGIVAAVWFADPQLGGVIAMAMVFNLFCAGLFGFAIPVILDRIGADPAIASSVFLTTVTDVVGFFAFLGLATVLLL</sequence>
<name>A0A4R3MHQ4_9HYPH</name>
<evidence type="ECO:0000256" key="4">
    <source>
        <dbReference type="ARBA" id="ARBA00022692"/>
    </source>
</evidence>
<keyword evidence="8" id="KW-0129">CBS domain</keyword>
<dbReference type="Gene3D" id="1.25.60.10">
    <property type="entry name" value="MgtE N-terminal domain-like"/>
    <property type="match status" value="1"/>
</dbReference>
<evidence type="ECO:0000256" key="7">
    <source>
        <dbReference type="ARBA" id="ARBA00023136"/>
    </source>
</evidence>
<organism evidence="11 12">
    <name type="scientific">Tepidamorphus gemmatus</name>
    <dbReference type="NCBI Taxonomy" id="747076"/>
    <lineage>
        <taxon>Bacteria</taxon>
        <taxon>Pseudomonadati</taxon>
        <taxon>Pseudomonadota</taxon>
        <taxon>Alphaproteobacteria</taxon>
        <taxon>Hyphomicrobiales</taxon>
        <taxon>Tepidamorphaceae</taxon>
        <taxon>Tepidamorphus</taxon>
    </lineage>
</organism>
<evidence type="ECO:0000256" key="1">
    <source>
        <dbReference type="ARBA" id="ARBA00004141"/>
    </source>
</evidence>
<dbReference type="GO" id="GO:0015095">
    <property type="term" value="F:magnesium ion transmembrane transporter activity"/>
    <property type="evidence" value="ECO:0007669"/>
    <property type="project" value="UniProtKB-UniRule"/>
</dbReference>
<dbReference type="SUPFAM" id="SSF158791">
    <property type="entry name" value="MgtE N-terminal domain-like"/>
    <property type="match status" value="1"/>
</dbReference>
<dbReference type="PANTHER" id="PTHR43773:SF1">
    <property type="entry name" value="MAGNESIUM TRANSPORTER MGTE"/>
    <property type="match status" value="1"/>
</dbReference>
<feature type="domain" description="CBS" evidence="10">
    <location>
        <begin position="224"/>
        <end position="280"/>
    </location>
</feature>
<dbReference type="Pfam" id="PF03448">
    <property type="entry name" value="MgtE_N"/>
    <property type="match status" value="1"/>
</dbReference>
<dbReference type="GO" id="GO:0046872">
    <property type="term" value="F:metal ion binding"/>
    <property type="evidence" value="ECO:0007669"/>
    <property type="project" value="UniProtKB-KW"/>
</dbReference>
<protein>
    <recommendedName>
        <fullName evidence="9">Magnesium transporter MgtE</fullName>
    </recommendedName>
</protein>
<dbReference type="Gene3D" id="3.10.580.10">
    <property type="entry name" value="CBS-domain"/>
    <property type="match status" value="1"/>
</dbReference>
<dbReference type="InterPro" id="IPR036739">
    <property type="entry name" value="SLC41_membr_dom_sf"/>
</dbReference>
<dbReference type="InterPro" id="IPR038076">
    <property type="entry name" value="MgtE_N_sf"/>
</dbReference>
<dbReference type="InterPro" id="IPR006669">
    <property type="entry name" value="MgtE_transporter"/>
</dbReference>
<keyword evidence="6 9" id="KW-1133">Transmembrane helix</keyword>
<dbReference type="PROSITE" id="PS51371">
    <property type="entry name" value="CBS"/>
    <property type="match status" value="1"/>
</dbReference>
<comment type="function">
    <text evidence="9">Acts as a magnesium transporter.</text>
</comment>
<comment type="caution">
    <text evidence="11">The sequence shown here is derived from an EMBL/GenBank/DDBJ whole genome shotgun (WGS) entry which is preliminary data.</text>
</comment>
<keyword evidence="12" id="KW-1185">Reference proteome</keyword>
<dbReference type="PANTHER" id="PTHR43773">
    <property type="entry name" value="MAGNESIUM TRANSPORTER MGTE"/>
    <property type="match status" value="1"/>
</dbReference>
<proteinExistence type="inferred from homology"/>
<dbReference type="SMART" id="SM00116">
    <property type="entry name" value="CBS"/>
    <property type="match status" value="2"/>
</dbReference>
<dbReference type="SUPFAM" id="SSF161093">
    <property type="entry name" value="MgtE membrane domain-like"/>
    <property type="match status" value="1"/>
</dbReference>
<dbReference type="Pfam" id="PF00571">
    <property type="entry name" value="CBS"/>
    <property type="match status" value="1"/>
</dbReference>
<evidence type="ECO:0000259" key="10">
    <source>
        <dbReference type="PROSITE" id="PS51371"/>
    </source>
</evidence>
<dbReference type="CDD" id="cd04606">
    <property type="entry name" value="CBS_pair_Mg_transporter"/>
    <property type="match status" value="1"/>
</dbReference>
<keyword evidence="9" id="KW-1003">Cell membrane</keyword>
<dbReference type="Pfam" id="PF01769">
    <property type="entry name" value="MgtE"/>
    <property type="match status" value="1"/>
</dbReference>
<dbReference type="AlphaFoldDB" id="A0A4R3MHQ4"/>
<dbReference type="RefSeq" id="WP_425385511.1">
    <property type="nucleotide sequence ID" value="NZ_SMAK01000002.1"/>
</dbReference>
<evidence type="ECO:0000256" key="9">
    <source>
        <dbReference type="RuleBase" id="RU362011"/>
    </source>
</evidence>
<comment type="caution">
    <text evidence="9">Lacks conserved residue(s) required for the propagation of feature annotation.</text>
</comment>
<evidence type="ECO:0000256" key="6">
    <source>
        <dbReference type="ARBA" id="ARBA00022989"/>
    </source>
</evidence>
<dbReference type="GO" id="GO:0005886">
    <property type="term" value="C:plasma membrane"/>
    <property type="evidence" value="ECO:0007669"/>
    <property type="project" value="UniProtKB-SubCell"/>
</dbReference>
<dbReference type="Gene3D" id="1.10.357.20">
    <property type="entry name" value="SLC41 divalent cation transporters, integral membrane domain"/>
    <property type="match status" value="1"/>
</dbReference>